<accession>A0ACC2WL35</accession>
<evidence type="ECO:0000313" key="2">
    <source>
        <dbReference type="Proteomes" id="UP001230649"/>
    </source>
</evidence>
<name>A0ACC2WL35_9TREE</name>
<dbReference type="Proteomes" id="UP001230649">
    <property type="component" value="Unassembled WGS sequence"/>
</dbReference>
<dbReference type="EMBL" id="JASBWS010000016">
    <property type="protein sequence ID" value="KAJ9112183.1"/>
    <property type="molecule type" value="Genomic_DNA"/>
</dbReference>
<proteinExistence type="predicted"/>
<comment type="caution">
    <text evidence="1">The sequence shown here is derived from an EMBL/GenBank/DDBJ whole genome shotgun (WGS) entry which is preliminary data.</text>
</comment>
<organism evidence="1 2">
    <name type="scientific">Naganishia adeliensis</name>
    <dbReference type="NCBI Taxonomy" id="92952"/>
    <lineage>
        <taxon>Eukaryota</taxon>
        <taxon>Fungi</taxon>
        <taxon>Dikarya</taxon>
        <taxon>Basidiomycota</taxon>
        <taxon>Agaricomycotina</taxon>
        <taxon>Tremellomycetes</taxon>
        <taxon>Filobasidiales</taxon>
        <taxon>Filobasidiaceae</taxon>
        <taxon>Naganishia</taxon>
    </lineage>
</organism>
<gene>
    <name evidence="1" type="ORF">QFC20_002364</name>
</gene>
<protein>
    <submittedName>
        <fullName evidence="1">Uncharacterized protein</fullName>
    </submittedName>
</protein>
<reference evidence="1" key="1">
    <citation type="submission" date="2023-04" db="EMBL/GenBank/DDBJ databases">
        <title>Draft Genome sequencing of Naganishia species isolated from polar environments using Oxford Nanopore Technology.</title>
        <authorList>
            <person name="Leo P."/>
            <person name="Venkateswaran K."/>
        </authorList>
    </citation>
    <scope>NUCLEOTIDE SEQUENCE</scope>
    <source>
        <strain evidence="1">MNA-CCFEE 5262</strain>
    </source>
</reference>
<keyword evidence="2" id="KW-1185">Reference proteome</keyword>
<sequence length="275" mass="29799">MLCSACLDIFEVIRKDNLKPMINYLFERYKPRLQALAENPLLKPYIHALATRWEQNNEPMPSNQPALSDESGSFSKTMDTTEDDYFNGESDEEEIGPTPPMPVLSTSPAGGQKRKRPGDLDQTPGRDRALRPSAPIQNESTNSLAPSPIGNKEASASNPQFSPGARLKLKVGSPSTPAGEDLDEIASRMAKKRKQETEQDDDSFGSLLTGSKAAASKSVKTEQTPNIRDKPPSGVVGLGLAMKDAGKKLKINLFGSKKSTQEVDKKKSGSPNPTS</sequence>
<evidence type="ECO:0000313" key="1">
    <source>
        <dbReference type="EMBL" id="KAJ9112183.1"/>
    </source>
</evidence>